<comment type="caution">
    <text evidence="12">The sequence shown here is derived from an EMBL/GenBank/DDBJ whole genome shotgun (WGS) entry which is preliminary data.</text>
</comment>
<gene>
    <name evidence="9" type="primary">tatB</name>
    <name evidence="12" type="ORF">DFP90_104316</name>
</gene>
<dbReference type="RefSeq" id="WP_115936818.1">
    <property type="nucleotide sequence ID" value="NZ_QRDW01000004.1"/>
</dbReference>
<feature type="compositionally biased region" description="Basic and acidic residues" evidence="10">
    <location>
        <begin position="68"/>
        <end position="79"/>
    </location>
</feature>
<dbReference type="Gene3D" id="1.20.5.3310">
    <property type="match status" value="1"/>
</dbReference>
<dbReference type="PRINTS" id="PR01506">
    <property type="entry name" value="TATBPROTEIN"/>
</dbReference>
<dbReference type="InterPro" id="IPR003369">
    <property type="entry name" value="TatA/B/E"/>
</dbReference>
<reference evidence="12 13" key="1">
    <citation type="submission" date="2018-07" db="EMBL/GenBank/DDBJ databases">
        <title>Genomic Encyclopedia of Type Strains, Phase III (KMG-III): the genomes of soil and plant-associated and newly described type strains.</title>
        <authorList>
            <person name="Whitman W."/>
        </authorList>
    </citation>
    <scope>NUCLEOTIDE SEQUENCE [LARGE SCALE GENOMIC DNA]</scope>
    <source>
        <strain evidence="12 13">CECT 8488</strain>
    </source>
</reference>
<keyword evidence="2 9" id="KW-0813">Transport</keyword>
<dbReference type="Proteomes" id="UP000256845">
    <property type="component" value="Unassembled WGS sequence"/>
</dbReference>
<evidence type="ECO:0000256" key="5">
    <source>
        <dbReference type="ARBA" id="ARBA00022927"/>
    </source>
</evidence>
<comment type="function">
    <text evidence="9">Part of the twin-arginine translocation (Tat) system that transports large folded proteins containing a characteristic twin-arginine motif in their signal peptide across membranes. Together with TatC, TatB is part of a receptor directly interacting with Tat signal peptides. TatB may form an oligomeric binding site that transiently accommodates folded Tat precursor proteins before their translocation.</text>
</comment>
<feature type="transmembrane region" description="Helical" evidence="11">
    <location>
        <begin position="6"/>
        <end position="22"/>
    </location>
</feature>
<evidence type="ECO:0000256" key="3">
    <source>
        <dbReference type="ARBA" id="ARBA00022475"/>
    </source>
</evidence>
<evidence type="ECO:0000256" key="1">
    <source>
        <dbReference type="ARBA" id="ARBA00004167"/>
    </source>
</evidence>
<evidence type="ECO:0000313" key="12">
    <source>
        <dbReference type="EMBL" id="RED51038.1"/>
    </source>
</evidence>
<organism evidence="12 13">
    <name type="scientific">Aestuariispira insulae</name>
    <dbReference type="NCBI Taxonomy" id="1461337"/>
    <lineage>
        <taxon>Bacteria</taxon>
        <taxon>Pseudomonadati</taxon>
        <taxon>Pseudomonadota</taxon>
        <taxon>Alphaproteobacteria</taxon>
        <taxon>Rhodospirillales</taxon>
        <taxon>Kiloniellaceae</taxon>
        <taxon>Aestuariispira</taxon>
    </lineage>
</organism>
<keyword evidence="13" id="KW-1185">Reference proteome</keyword>
<evidence type="ECO:0000256" key="11">
    <source>
        <dbReference type="SAM" id="Phobius"/>
    </source>
</evidence>
<dbReference type="EMBL" id="QRDW01000004">
    <property type="protein sequence ID" value="RED51038.1"/>
    <property type="molecule type" value="Genomic_DNA"/>
</dbReference>
<dbReference type="Pfam" id="PF02416">
    <property type="entry name" value="TatA_B_E"/>
    <property type="match status" value="1"/>
</dbReference>
<evidence type="ECO:0000256" key="4">
    <source>
        <dbReference type="ARBA" id="ARBA00022692"/>
    </source>
</evidence>
<dbReference type="AlphaFoldDB" id="A0A3D9HNI4"/>
<evidence type="ECO:0000256" key="2">
    <source>
        <dbReference type="ARBA" id="ARBA00022448"/>
    </source>
</evidence>
<accession>A0A3D9HNI4</accession>
<dbReference type="GO" id="GO:0043953">
    <property type="term" value="P:protein transport by the Tat complex"/>
    <property type="evidence" value="ECO:0007669"/>
    <property type="project" value="UniProtKB-UniRule"/>
</dbReference>
<name>A0A3D9HNI4_9PROT</name>
<dbReference type="PANTHER" id="PTHR33162">
    <property type="entry name" value="SEC-INDEPENDENT PROTEIN TRANSLOCASE PROTEIN TATA, CHLOROPLASTIC"/>
    <property type="match status" value="1"/>
</dbReference>
<evidence type="ECO:0000256" key="10">
    <source>
        <dbReference type="SAM" id="MobiDB-lite"/>
    </source>
</evidence>
<dbReference type="GO" id="GO:0033281">
    <property type="term" value="C:TAT protein transport complex"/>
    <property type="evidence" value="ECO:0007669"/>
    <property type="project" value="UniProtKB-UniRule"/>
</dbReference>
<evidence type="ECO:0000256" key="7">
    <source>
        <dbReference type="ARBA" id="ARBA00023010"/>
    </source>
</evidence>
<evidence type="ECO:0000256" key="8">
    <source>
        <dbReference type="ARBA" id="ARBA00023136"/>
    </source>
</evidence>
<dbReference type="OrthoDB" id="7206969at2"/>
<feature type="region of interest" description="Disordered" evidence="10">
    <location>
        <begin position="68"/>
        <end position="144"/>
    </location>
</feature>
<protein>
    <recommendedName>
        <fullName evidence="9">Sec-independent protein translocase protein TatB</fullName>
    </recommendedName>
</protein>
<dbReference type="PANTHER" id="PTHR33162:SF1">
    <property type="entry name" value="SEC-INDEPENDENT PROTEIN TRANSLOCASE PROTEIN TATA, CHLOROPLASTIC"/>
    <property type="match status" value="1"/>
</dbReference>
<keyword evidence="6 9" id="KW-1133">Transmembrane helix</keyword>
<comment type="subcellular location">
    <subcellularLocation>
        <location evidence="9">Cell membrane</location>
        <topology evidence="9">Single-pass membrane protein</topology>
    </subcellularLocation>
    <subcellularLocation>
        <location evidence="1">Membrane</location>
        <topology evidence="1">Single-pass membrane protein</topology>
    </subcellularLocation>
</comment>
<proteinExistence type="inferred from homology"/>
<dbReference type="HAMAP" id="MF_00237">
    <property type="entry name" value="TatB"/>
    <property type="match status" value="1"/>
</dbReference>
<keyword evidence="8 9" id="KW-0472">Membrane</keyword>
<feature type="compositionally biased region" description="Basic and acidic residues" evidence="10">
    <location>
        <begin position="90"/>
        <end position="106"/>
    </location>
</feature>
<comment type="subunit">
    <text evidence="9">The Tat system comprises two distinct complexes: a TatABC complex, containing multiple copies of TatA, TatB and TatC subunits, and a separate TatA complex, containing only TatA subunits. Substrates initially bind to the TatABC complex, which probably triggers association of the separate TatA complex to form the active translocon.</text>
</comment>
<feature type="compositionally biased region" description="Polar residues" evidence="10">
    <location>
        <begin position="127"/>
        <end position="144"/>
    </location>
</feature>
<evidence type="ECO:0000256" key="6">
    <source>
        <dbReference type="ARBA" id="ARBA00022989"/>
    </source>
</evidence>
<evidence type="ECO:0000313" key="13">
    <source>
        <dbReference type="Proteomes" id="UP000256845"/>
    </source>
</evidence>
<keyword evidence="5 9" id="KW-0653">Protein transport</keyword>
<evidence type="ECO:0000256" key="9">
    <source>
        <dbReference type="HAMAP-Rule" id="MF_00237"/>
    </source>
</evidence>
<dbReference type="GO" id="GO:0008320">
    <property type="term" value="F:protein transmembrane transporter activity"/>
    <property type="evidence" value="ECO:0007669"/>
    <property type="project" value="UniProtKB-UniRule"/>
</dbReference>
<dbReference type="InterPro" id="IPR018448">
    <property type="entry name" value="TatB"/>
</dbReference>
<dbReference type="NCBIfam" id="TIGR01410">
    <property type="entry name" value="tatB"/>
    <property type="match status" value="1"/>
</dbReference>
<keyword evidence="3 9" id="KW-1003">Cell membrane</keyword>
<keyword evidence="4 9" id="KW-0812">Transmembrane</keyword>
<keyword evidence="7 9" id="KW-0811">Translocation</keyword>
<sequence length="144" mass="15746">MFDIGWPELLVIAVLTIIVVGPKELPRVLRTVTGIIRKIRMVAGDFQNSIEDIAREADMEDIKKELEKAGSRDYSKEMEDYLDPTGDMSKSVKELEGDMNSWKEKAQPAPSNSITPPVGDGAAQGADANTTPEPNGDQKQAKTS</sequence>
<comment type="similarity">
    <text evidence="9">Belongs to the TatB family.</text>
</comment>